<proteinExistence type="predicted"/>
<name>A0ABS5E329_9BURK</name>
<reference evidence="3 4" key="1">
    <citation type="submission" date="2021-04" db="EMBL/GenBank/DDBJ databases">
        <title>The genome sequence of type strain Ideonella paludis KCTC 32238.</title>
        <authorList>
            <person name="Liu Y."/>
        </authorList>
    </citation>
    <scope>NUCLEOTIDE SEQUENCE [LARGE SCALE GENOMIC DNA]</scope>
    <source>
        <strain evidence="3 4">KCTC 32238</strain>
    </source>
</reference>
<protein>
    <recommendedName>
        <fullName evidence="5">Chemotaxis methyl-accepting receptor HlyB-like 4HB MCP domain-containing protein</fullName>
    </recommendedName>
</protein>
<dbReference type="EMBL" id="JAGQDG010000010">
    <property type="protein sequence ID" value="MBQ0937824.1"/>
    <property type="molecule type" value="Genomic_DNA"/>
</dbReference>
<gene>
    <name evidence="3" type="ORF">KAK11_21050</name>
</gene>
<dbReference type="Proteomes" id="UP000672097">
    <property type="component" value="Unassembled WGS sequence"/>
</dbReference>
<accession>A0ABS5E329</accession>
<evidence type="ECO:0000313" key="4">
    <source>
        <dbReference type="Proteomes" id="UP000672097"/>
    </source>
</evidence>
<keyword evidence="2" id="KW-0472">Membrane</keyword>
<feature type="transmembrane region" description="Helical" evidence="2">
    <location>
        <begin position="7"/>
        <end position="28"/>
    </location>
</feature>
<keyword evidence="2" id="KW-1133">Transmembrane helix</keyword>
<organism evidence="3 4">
    <name type="scientific">Ideonella paludis</name>
    <dbReference type="NCBI Taxonomy" id="1233411"/>
    <lineage>
        <taxon>Bacteria</taxon>
        <taxon>Pseudomonadati</taxon>
        <taxon>Pseudomonadota</taxon>
        <taxon>Betaproteobacteria</taxon>
        <taxon>Burkholderiales</taxon>
        <taxon>Sphaerotilaceae</taxon>
        <taxon>Ideonella</taxon>
    </lineage>
</organism>
<dbReference type="RefSeq" id="WP_210811549.1">
    <property type="nucleotide sequence ID" value="NZ_JAGQDG010000010.1"/>
</dbReference>
<keyword evidence="2" id="KW-0812">Transmembrane</keyword>
<evidence type="ECO:0000313" key="3">
    <source>
        <dbReference type="EMBL" id="MBQ0937824.1"/>
    </source>
</evidence>
<feature type="transmembrane region" description="Helical" evidence="2">
    <location>
        <begin position="174"/>
        <end position="196"/>
    </location>
</feature>
<evidence type="ECO:0000256" key="2">
    <source>
        <dbReference type="SAM" id="Phobius"/>
    </source>
</evidence>
<sequence>MKFKHKVWMLPVSAAIFFAVGLLASFWVSNKTAASLNQLRKVDYPYLEAVQRLDRDVEQLRLTLQSAAAEGDPQRMEEARDLTVRATVSLQRAQAIDGKATDAARLHVAFTEYVQAATAATQALLNREAANTKVAQMQLAQKSLYGLLADEITSANTATVERQNEADKGLNTSLLVSLMTGLVVLLMLANASSLIVRSVWRDLGSEPSDIRQLMNEVAHGRLDISPPVAEGDNVSIAAGLRDMVVRMAATVTVIREVAEAIQATADAQAKGKEAGLPSQRLAASAPHARADASSSRAQKAQADRLLQAVSTFKLPR</sequence>
<feature type="compositionally biased region" description="Low complexity" evidence="1">
    <location>
        <begin position="279"/>
        <end position="300"/>
    </location>
</feature>
<feature type="region of interest" description="Disordered" evidence="1">
    <location>
        <begin position="272"/>
        <end position="302"/>
    </location>
</feature>
<comment type="caution">
    <text evidence="3">The sequence shown here is derived from an EMBL/GenBank/DDBJ whole genome shotgun (WGS) entry which is preliminary data.</text>
</comment>
<keyword evidence="4" id="KW-1185">Reference proteome</keyword>
<evidence type="ECO:0008006" key="5">
    <source>
        <dbReference type="Google" id="ProtNLM"/>
    </source>
</evidence>
<evidence type="ECO:0000256" key="1">
    <source>
        <dbReference type="SAM" id="MobiDB-lite"/>
    </source>
</evidence>